<dbReference type="AlphaFoldDB" id="A0A367KLQ9"/>
<dbReference type="OrthoDB" id="5985073at2759"/>
<evidence type="ECO:0000313" key="2">
    <source>
        <dbReference type="Proteomes" id="UP000253551"/>
    </source>
</evidence>
<gene>
    <name evidence="1" type="ORF">CU098_003767</name>
</gene>
<dbReference type="STRING" id="4846.A0A367KLQ9"/>
<dbReference type="Proteomes" id="UP000253551">
    <property type="component" value="Unassembled WGS sequence"/>
</dbReference>
<accession>A0A367KLQ9</accession>
<name>A0A367KLQ9_RHIST</name>
<protein>
    <submittedName>
        <fullName evidence="1">Uncharacterized protein</fullName>
    </submittedName>
</protein>
<evidence type="ECO:0000313" key="1">
    <source>
        <dbReference type="EMBL" id="RCI02782.1"/>
    </source>
</evidence>
<sequence>MLKNIKSSIIITLLTISRTSSHVQALLPYYSSPIESSLAPATSNYMYSTTSTTNTNLSSNFEPVQDEYLVDTCYQQRVAFSQYWIPRENEWDESNDGDRMFLGATNKNTPLYDKEHKEITKVSAEMHEKCLMEGTCLLENGDLINIDNVDIPTFIKIGEAGRSHTVFGLGSGSQNLVPYVSVAASDLPYGQKLYIHELDGQELGNDMVHNGCVRVDDSSWSFDACHIDLFVPTYIDYLWLDLDEQATIELVDDCELQNYISIHHLIQMKATLNTSIIPLLLYDN</sequence>
<reference evidence="1 2" key="1">
    <citation type="journal article" date="2018" name="G3 (Bethesda)">
        <title>Phylogenetic and Phylogenomic Definition of Rhizopus Species.</title>
        <authorList>
            <person name="Gryganskyi A.P."/>
            <person name="Golan J."/>
            <person name="Dolatabadi S."/>
            <person name="Mondo S."/>
            <person name="Robb S."/>
            <person name="Idnurm A."/>
            <person name="Muszewska A."/>
            <person name="Steczkiewicz K."/>
            <person name="Masonjones S."/>
            <person name="Liao H.L."/>
            <person name="Gajdeczka M.T."/>
            <person name="Anike F."/>
            <person name="Vuek A."/>
            <person name="Anishchenko I.M."/>
            <person name="Voigt K."/>
            <person name="de Hoog G.S."/>
            <person name="Smith M.E."/>
            <person name="Heitman J."/>
            <person name="Vilgalys R."/>
            <person name="Stajich J.E."/>
        </authorList>
    </citation>
    <scope>NUCLEOTIDE SEQUENCE [LARGE SCALE GENOMIC DNA]</scope>
    <source>
        <strain evidence="1 2">LSU 92-RS-03</strain>
    </source>
</reference>
<organism evidence="1 2">
    <name type="scientific">Rhizopus stolonifer</name>
    <name type="common">Rhizopus nigricans</name>
    <dbReference type="NCBI Taxonomy" id="4846"/>
    <lineage>
        <taxon>Eukaryota</taxon>
        <taxon>Fungi</taxon>
        <taxon>Fungi incertae sedis</taxon>
        <taxon>Mucoromycota</taxon>
        <taxon>Mucoromycotina</taxon>
        <taxon>Mucoromycetes</taxon>
        <taxon>Mucorales</taxon>
        <taxon>Mucorineae</taxon>
        <taxon>Rhizopodaceae</taxon>
        <taxon>Rhizopus</taxon>
    </lineage>
</organism>
<proteinExistence type="predicted"/>
<dbReference type="CDD" id="cd22785">
    <property type="entry name" value="DPBB_MltA-like"/>
    <property type="match status" value="1"/>
</dbReference>
<comment type="caution">
    <text evidence="1">The sequence shown here is derived from an EMBL/GenBank/DDBJ whole genome shotgun (WGS) entry which is preliminary data.</text>
</comment>
<keyword evidence="2" id="KW-1185">Reference proteome</keyword>
<dbReference type="EMBL" id="PJQM01001261">
    <property type="protein sequence ID" value="RCI02782.1"/>
    <property type="molecule type" value="Genomic_DNA"/>
</dbReference>